<evidence type="ECO:0000259" key="1">
    <source>
        <dbReference type="Pfam" id="PF13470"/>
    </source>
</evidence>
<dbReference type="GeneID" id="84807921"/>
<organism evidence="2 3">
    <name type="scientific">Capnocytophaga gingivalis</name>
    <dbReference type="NCBI Taxonomy" id="1017"/>
    <lineage>
        <taxon>Bacteria</taxon>
        <taxon>Pseudomonadati</taxon>
        <taxon>Bacteroidota</taxon>
        <taxon>Flavobacteriia</taxon>
        <taxon>Flavobacteriales</taxon>
        <taxon>Flavobacteriaceae</taxon>
        <taxon>Capnocytophaga</taxon>
    </lineage>
</organism>
<feature type="domain" description="PIN" evidence="1">
    <location>
        <begin position="4"/>
        <end position="117"/>
    </location>
</feature>
<name>A0A250FRD3_9FLAO</name>
<dbReference type="KEGG" id="cgh:CGC50_05000"/>
<reference evidence="3" key="1">
    <citation type="submission" date="2017-06" db="EMBL/GenBank/DDBJ databases">
        <title>Capnocytophaga spp. assemblies.</title>
        <authorList>
            <person name="Gulvik C.A."/>
        </authorList>
    </citation>
    <scope>NUCLEOTIDE SEQUENCE [LARGE SCALE GENOMIC DNA]</scope>
    <source>
        <strain evidence="3">H1496</strain>
    </source>
</reference>
<dbReference type="RefSeq" id="WP_095909935.1">
    <property type="nucleotide sequence ID" value="NZ_CBDEJH010000137.1"/>
</dbReference>
<gene>
    <name evidence="2" type="ORF">CGC50_05000</name>
</gene>
<dbReference type="InterPro" id="IPR002716">
    <property type="entry name" value="PIN_dom"/>
</dbReference>
<protein>
    <submittedName>
        <fullName evidence="2">Twitching motility protein PilT</fullName>
    </submittedName>
</protein>
<proteinExistence type="predicted"/>
<dbReference type="Proteomes" id="UP000217250">
    <property type="component" value="Chromosome"/>
</dbReference>
<dbReference type="AlphaFoldDB" id="A0A250FRD3"/>
<dbReference type="Gene3D" id="3.40.50.1010">
    <property type="entry name" value="5'-nuclease"/>
    <property type="match status" value="1"/>
</dbReference>
<dbReference type="SUPFAM" id="SSF88723">
    <property type="entry name" value="PIN domain-like"/>
    <property type="match status" value="1"/>
</dbReference>
<evidence type="ECO:0000313" key="3">
    <source>
        <dbReference type="Proteomes" id="UP000217250"/>
    </source>
</evidence>
<dbReference type="Pfam" id="PF13470">
    <property type="entry name" value="PIN_3"/>
    <property type="match status" value="1"/>
</dbReference>
<dbReference type="EMBL" id="CP022386">
    <property type="protein sequence ID" value="ATA86576.1"/>
    <property type="molecule type" value="Genomic_DNA"/>
</dbReference>
<accession>A0A250FRD3</accession>
<dbReference type="OrthoDB" id="1148871at2"/>
<sequence length="138" mass="16283">MKQVFVDTNILLDYLFERRGFYKNAERLFDYCAMRNIKVNISSLSVATIAYLLSKKFRISEVKEQLEILYGFAKILPFNERIIFLAHQSSFKDLEDAFQYFTAKEHHIPMLITRNIKDFAVDDLSILSPQQFLEIMAK</sequence>
<evidence type="ECO:0000313" key="2">
    <source>
        <dbReference type="EMBL" id="ATA86576.1"/>
    </source>
</evidence>
<dbReference type="InterPro" id="IPR029060">
    <property type="entry name" value="PIN-like_dom_sf"/>
</dbReference>